<sequence length="457" mass="49732">MSSRSADWSVVHQASDPVPADEWDVKRVAGQYRDRGEDLGSSRSTLQRLSQLSGWTGEAAEEFAKKAADRVDDLGKAADKYLQVADALTTYAGHVGTARTDTWDGLQRALDAEEQRRRLDQDPLEGVAEPTPEQLVARSAQWDRRDDAESARRRAAQDVEDAVERLRQRASECADDIKEASEKFSDGWFDHVKGWVRDHADLIRMIVDVLKWVALAVAAIGIVVALFFTAPLWITALIVGVGVALAAAILAGDALLLSVGEATWGDIAWDTAGLLLAAVGGRATIRAAQALPGTLSRARDVVVVAQRAQAVRSLPRHVRWFSRINPARSGLLGGLRNYAQARHLNAVDDAVTRVDQMLRVDPSVWARLRVLDSGAATALEKIRVMRSFRVPAAAAYLDEAAANVRRLTYVNWAGFATGADAALGRATGVSPADVPKQLVDEIVDEASDLRWRLSAIR</sequence>
<feature type="transmembrane region" description="Helical" evidence="2">
    <location>
        <begin position="234"/>
        <end position="257"/>
    </location>
</feature>
<evidence type="ECO:0000313" key="4">
    <source>
        <dbReference type="Proteomes" id="UP000616839"/>
    </source>
</evidence>
<organism evidence="3 4">
    <name type="scientific">Nocardioides donggukensis</name>
    <dbReference type="NCBI Taxonomy" id="2774019"/>
    <lineage>
        <taxon>Bacteria</taxon>
        <taxon>Bacillati</taxon>
        <taxon>Actinomycetota</taxon>
        <taxon>Actinomycetes</taxon>
        <taxon>Propionibacteriales</taxon>
        <taxon>Nocardioidaceae</taxon>
        <taxon>Nocardioides</taxon>
    </lineage>
</organism>
<reference evidence="3" key="1">
    <citation type="submission" date="2020-09" db="EMBL/GenBank/DDBJ databases">
        <title>Nocardioides sp. strain MJB4 16S ribosomal RNA gene Genome sequencing and assembly.</title>
        <authorList>
            <person name="Kim I."/>
        </authorList>
    </citation>
    <scope>NUCLEOTIDE SEQUENCE</scope>
    <source>
        <strain evidence="3">MJB4</strain>
    </source>
</reference>
<keyword evidence="2" id="KW-0812">Transmembrane</keyword>
<evidence type="ECO:0000313" key="3">
    <source>
        <dbReference type="EMBL" id="MBD8870502.1"/>
    </source>
</evidence>
<feature type="region of interest" description="Disordered" evidence="1">
    <location>
        <begin position="116"/>
        <end position="154"/>
    </location>
</feature>
<gene>
    <name evidence="3" type="ORF">IE331_12775</name>
</gene>
<dbReference type="Proteomes" id="UP000616839">
    <property type="component" value="Unassembled WGS sequence"/>
</dbReference>
<name>A0A927K586_9ACTN</name>
<keyword evidence="4" id="KW-1185">Reference proteome</keyword>
<evidence type="ECO:0000256" key="1">
    <source>
        <dbReference type="SAM" id="MobiDB-lite"/>
    </source>
</evidence>
<feature type="region of interest" description="Disordered" evidence="1">
    <location>
        <begin position="1"/>
        <end position="22"/>
    </location>
</feature>
<evidence type="ECO:0000256" key="2">
    <source>
        <dbReference type="SAM" id="Phobius"/>
    </source>
</evidence>
<accession>A0A927K586</accession>
<evidence type="ECO:0008006" key="5">
    <source>
        <dbReference type="Google" id="ProtNLM"/>
    </source>
</evidence>
<keyword evidence="2" id="KW-0472">Membrane</keyword>
<dbReference type="AlphaFoldDB" id="A0A927K586"/>
<proteinExistence type="predicted"/>
<dbReference type="EMBL" id="JACYXZ010000003">
    <property type="protein sequence ID" value="MBD8870502.1"/>
    <property type="molecule type" value="Genomic_DNA"/>
</dbReference>
<feature type="compositionally biased region" description="Basic and acidic residues" evidence="1">
    <location>
        <begin position="141"/>
        <end position="154"/>
    </location>
</feature>
<feature type="transmembrane region" description="Helical" evidence="2">
    <location>
        <begin position="209"/>
        <end position="228"/>
    </location>
</feature>
<keyword evidence="2" id="KW-1133">Transmembrane helix</keyword>
<dbReference type="RefSeq" id="WP_192143791.1">
    <property type="nucleotide sequence ID" value="NZ_JACYXZ010000003.1"/>
</dbReference>
<comment type="caution">
    <text evidence="3">The sequence shown here is derived from an EMBL/GenBank/DDBJ whole genome shotgun (WGS) entry which is preliminary data.</text>
</comment>
<protein>
    <recommendedName>
        <fullName evidence="5">WXG100 family type VII secretion target</fullName>
    </recommendedName>
</protein>